<reference evidence="1" key="2">
    <citation type="submission" date="2023-06" db="EMBL/GenBank/DDBJ databases">
        <authorList>
            <consortium name="Lawrence Berkeley National Laboratory"/>
            <person name="Haridas S."/>
            <person name="Hensen N."/>
            <person name="Bonometti L."/>
            <person name="Westerberg I."/>
            <person name="Brannstrom I.O."/>
            <person name="Guillou S."/>
            <person name="Cros-Aarteil S."/>
            <person name="Calhoun S."/>
            <person name="Kuo A."/>
            <person name="Mondo S."/>
            <person name="Pangilinan J."/>
            <person name="Riley R."/>
            <person name="Labutti K."/>
            <person name="Andreopoulos B."/>
            <person name="Lipzen A."/>
            <person name="Chen C."/>
            <person name="Yanf M."/>
            <person name="Daum C."/>
            <person name="Ng V."/>
            <person name="Clum A."/>
            <person name="Steindorff A."/>
            <person name="Ohm R."/>
            <person name="Martin F."/>
            <person name="Silar P."/>
            <person name="Natvig D."/>
            <person name="Lalanne C."/>
            <person name="Gautier V."/>
            <person name="Ament-Velasquez S.L."/>
            <person name="Kruys A."/>
            <person name="Hutchinson M.I."/>
            <person name="Powell A.J."/>
            <person name="Barry K."/>
            <person name="Miller A.N."/>
            <person name="Grigoriev I.V."/>
            <person name="Debuchy R."/>
            <person name="Gladieux P."/>
            <person name="Thoren M.H."/>
            <person name="Johannesson H."/>
        </authorList>
    </citation>
    <scope>NUCLEOTIDE SEQUENCE</scope>
    <source>
        <strain evidence="1">CBS 958.72</strain>
    </source>
</reference>
<accession>A0AAE0KCK4</accession>
<evidence type="ECO:0000313" key="2">
    <source>
        <dbReference type="Proteomes" id="UP001287356"/>
    </source>
</evidence>
<name>A0AAE0KCK4_9PEZI</name>
<gene>
    <name evidence="1" type="ORF">B0T24DRAFT_266189</name>
</gene>
<reference evidence="1" key="1">
    <citation type="journal article" date="2023" name="Mol. Phylogenet. Evol.">
        <title>Genome-scale phylogeny and comparative genomics of the fungal order Sordariales.</title>
        <authorList>
            <person name="Hensen N."/>
            <person name="Bonometti L."/>
            <person name="Westerberg I."/>
            <person name="Brannstrom I.O."/>
            <person name="Guillou S."/>
            <person name="Cros-Aarteil S."/>
            <person name="Calhoun S."/>
            <person name="Haridas S."/>
            <person name="Kuo A."/>
            <person name="Mondo S."/>
            <person name="Pangilinan J."/>
            <person name="Riley R."/>
            <person name="LaButti K."/>
            <person name="Andreopoulos B."/>
            <person name="Lipzen A."/>
            <person name="Chen C."/>
            <person name="Yan M."/>
            <person name="Daum C."/>
            <person name="Ng V."/>
            <person name="Clum A."/>
            <person name="Steindorff A."/>
            <person name="Ohm R.A."/>
            <person name="Martin F."/>
            <person name="Silar P."/>
            <person name="Natvig D.O."/>
            <person name="Lalanne C."/>
            <person name="Gautier V."/>
            <person name="Ament-Velasquez S.L."/>
            <person name="Kruys A."/>
            <person name="Hutchinson M.I."/>
            <person name="Powell A.J."/>
            <person name="Barry K."/>
            <person name="Miller A.N."/>
            <person name="Grigoriev I.V."/>
            <person name="Debuchy R."/>
            <person name="Gladieux P."/>
            <person name="Hiltunen Thoren M."/>
            <person name="Johannesson H."/>
        </authorList>
    </citation>
    <scope>NUCLEOTIDE SEQUENCE</scope>
    <source>
        <strain evidence="1">CBS 958.72</strain>
    </source>
</reference>
<proteinExistence type="predicted"/>
<organism evidence="1 2">
    <name type="scientific">Lasiosphaeria ovina</name>
    <dbReference type="NCBI Taxonomy" id="92902"/>
    <lineage>
        <taxon>Eukaryota</taxon>
        <taxon>Fungi</taxon>
        <taxon>Dikarya</taxon>
        <taxon>Ascomycota</taxon>
        <taxon>Pezizomycotina</taxon>
        <taxon>Sordariomycetes</taxon>
        <taxon>Sordariomycetidae</taxon>
        <taxon>Sordariales</taxon>
        <taxon>Lasiosphaeriaceae</taxon>
        <taxon>Lasiosphaeria</taxon>
    </lineage>
</organism>
<dbReference type="AlphaFoldDB" id="A0AAE0KCK4"/>
<sequence>MFSSARRAGSRMASDAAIWLVLCNDQKREKTIIKSYFRDYVESSRITRPALGDGDDEGETIQTITCTKTVILHWKSLVAEADNTILREKRRDDPSKRGLWKLRWDKGESPLPPTLPRQQHRQIIRVFEDCRTIAEPHERGASILRYMITFSVLCTWDPSELKLDGALTVSSSKMDPHEDGGLGILRCIRRFRGWDDL</sequence>
<dbReference type="Proteomes" id="UP001287356">
    <property type="component" value="Unassembled WGS sequence"/>
</dbReference>
<protein>
    <submittedName>
        <fullName evidence="1">Uncharacterized protein</fullName>
    </submittedName>
</protein>
<evidence type="ECO:0000313" key="1">
    <source>
        <dbReference type="EMBL" id="KAK3373520.1"/>
    </source>
</evidence>
<dbReference type="EMBL" id="JAULSN010000004">
    <property type="protein sequence ID" value="KAK3373520.1"/>
    <property type="molecule type" value="Genomic_DNA"/>
</dbReference>
<comment type="caution">
    <text evidence="1">The sequence shown here is derived from an EMBL/GenBank/DDBJ whole genome shotgun (WGS) entry which is preliminary data.</text>
</comment>
<keyword evidence="2" id="KW-1185">Reference proteome</keyword>